<comment type="caution">
    <text evidence="1">The sequence shown here is derived from an EMBL/GenBank/DDBJ whole genome shotgun (WGS) entry which is preliminary data.</text>
</comment>
<evidence type="ECO:0000313" key="1">
    <source>
        <dbReference type="EMBL" id="KAL3818763.1"/>
    </source>
</evidence>
<sequence>MCGKGVASTLQISKRQEEESDIYNNRINVFSNFISSMSLLIRKVLKDESD</sequence>
<reference evidence="1 2" key="1">
    <citation type="submission" date="2024-12" db="EMBL/GenBank/DDBJ databases">
        <title>The unique morphological basis and parallel evolutionary history of personate flowers in Penstemon.</title>
        <authorList>
            <person name="Depatie T.H."/>
            <person name="Wessinger C.A."/>
        </authorList>
    </citation>
    <scope>NUCLEOTIDE SEQUENCE [LARGE SCALE GENOMIC DNA]</scope>
    <source>
        <strain evidence="1">WTNN_2</strain>
        <tissue evidence="1">Leaf</tissue>
    </source>
</reference>
<dbReference type="Proteomes" id="UP001634393">
    <property type="component" value="Unassembled WGS sequence"/>
</dbReference>
<gene>
    <name evidence="1" type="ORF">ACJIZ3_004668</name>
</gene>
<organism evidence="1 2">
    <name type="scientific">Penstemon smallii</name>
    <dbReference type="NCBI Taxonomy" id="265156"/>
    <lineage>
        <taxon>Eukaryota</taxon>
        <taxon>Viridiplantae</taxon>
        <taxon>Streptophyta</taxon>
        <taxon>Embryophyta</taxon>
        <taxon>Tracheophyta</taxon>
        <taxon>Spermatophyta</taxon>
        <taxon>Magnoliopsida</taxon>
        <taxon>eudicotyledons</taxon>
        <taxon>Gunneridae</taxon>
        <taxon>Pentapetalae</taxon>
        <taxon>asterids</taxon>
        <taxon>lamiids</taxon>
        <taxon>Lamiales</taxon>
        <taxon>Plantaginaceae</taxon>
        <taxon>Cheloneae</taxon>
        <taxon>Penstemon</taxon>
    </lineage>
</organism>
<protein>
    <submittedName>
        <fullName evidence="1">Uncharacterized protein</fullName>
    </submittedName>
</protein>
<dbReference type="AlphaFoldDB" id="A0ABD3S2S1"/>
<evidence type="ECO:0000313" key="2">
    <source>
        <dbReference type="Proteomes" id="UP001634393"/>
    </source>
</evidence>
<accession>A0ABD3S2S1</accession>
<name>A0ABD3S2S1_9LAMI</name>
<keyword evidence="2" id="KW-1185">Reference proteome</keyword>
<dbReference type="EMBL" id="JBJXBP010000007">
    <property type="protein sequence ID" value="KAL3818763.1"/>
    <property type="molecule type" value="Genomic_DNA"/>
</dbReference>
<proteinExistence type="predicted"/>